<protein>
    <submittedName>
        <fullName evidence="2">Uncharacterized protein</fullName>
    </submittedName>
</protein>
<keyword evidence="1" id="KW-0472">Membrane</keyword>
<accession>A0ABD4U6T2</accession>
<keyword evidence="1" id="KW-0812">Transmembrane</keyword>
<feature type="transmembrane region" description="Helical" evidence="1">
    <location>
        <begin position="44"/>
        <end position="64"/>
    </location>
</feature>
<keyword evidence="1" id="KW-1133">Transmembrane helix</keyword>
<sequence length="74" mass="8394">MANLHRRLLVSVNGTTATYECTRVIRTNALLDERKLHLVFDASLWLKAAFVLSEVLTAVIAYFVQKQLLLTYVA</sequence>
<reference evidence="2 3" key="2">
    <citation type="journal article" date="2017" name="Front. Microbiol.">
        <title>Genomics Reveals a Unique Clone of Burkholderia cenocepacia Harboring an Actively Excising Novel Genomic Island.</title>
        <authorList>
            <person name="Patil P.P."/>
            <person name="Mali S."/>
            <person name="Midha S."/>
            <person name="Gautam V."/>
            <person name="Dash L."/>
            <person name="Kumar S."/>
            <person name="Shastri J."/>
            <person name="Singhal L."/>
            <person name="Patil P.B."/>
        </authorList>
    </citation>
    <scope>NUCLEOTIDE SEQUENCE [LARGE SCALE GENOMIC DNA]</scope>
    <source>
        <strain evidence="2 3">BC-19</strain>
    </source>
</reference>
<evidence type="ECO:0000256" key="1">
    <source>
        <dbReference type="SAM" id="Phobius"/>
    </source>
</evidence>
<dbReference type="EMBL" id="JYMX02000001">
    <property type="protein sequence ID" value="MCW3709704.1"/>
    <property type="molecule type" value="Genomic_DNA"/>
</dbReference>
<dbReference type="AlphaFoldDB" id="A0ABD4U6T2"/>
<dbReference type="RefSeq" id="WP_059710539.1">
    <property type="nucleotide sequence ID" value="NZ_JYMX02000001.1"/>
</dbReference>
<reference evidence="2 3" key="1">
    <citation type="journal article" date="2017" name="Front. Microbiol.">
        <title>Genomics reveals a unique clone of Burkholderia cenocepacia harbouring an actively excising novel genomic island.</title>
        <authorList>
            <person name="Patil P."/>
            <person name="Mali S."/>
            <person name="Midha S."/>
            <person name="Gautam V."/>
            <person name="Dash L."/>
            <person name="Kumar S."/>
            <person name="Shastri J."/>
            <person name="Singhal L."/>
            <person name="Patil P.B."/>
        </authorList>
    </citation>
    <scope>NUCLEOTIDE SEQUENCE [LARGE SCALE GENOMIC DNA]</scope>
    <source>
        <strain evidence="2 3">BC-19</strain>
    </source>
</reference>
<gene>
    <name evidence="2" type="ORF">UE95_000260</name>
</gene>
<organism evidence="2 3">
    <name type="scientific">Burkholderia cenocepacia</name>
    <dbReference type="NCBI Taxonomy" id="95486"/>
    <lineage>
        <taxon>Bacteria</taxon>
        <taxon>Pseudomonadati</taxon>
        <taxon>Pseudomonadota</taxon>
        <taxon>Betaproteobacteria</taxon>
        <taxon>Burkholderiales</taxon>
        <taxon>Burkholderiaceae</taxon>
        <taxon>Burkholderia</taxon>
        <taxon>Burkholderia cepacia complex</taxon>
    </lineage>
</organism>
<evidence type="ECO:0000313" key="2">
    <source>
        <dbReference type="EMBL" id="MCW3709704.1"/>
    </source>
</evidence>
<name>A0ABD4U6T2_9BURK</name>
<proteinExistence type="predicted"/>
<dbReference type="Proteomes" id="UP000191686">
    <property type="component" value="Unassembled WGS sequence"/>
</dbReference>
<evidence type="ECO:0000313" key="3">
    <source>
        <dbReference type="Proteomes" id="UP000191686"/>
    </source>
</evidence>
<comment type="caution">
    <text evidence="2">The sequence shown here is derived from an EMBL/GenBank/DDBJ whole genome shotgun (WGS) entry which is preliminary data.</text>
</comment>